<protein>
    <submittedName>
        <fullName evidence="2">Uncharacterized protein</fullName>
    </submittedName>
</protein>
<reference evidence="2 3" key="1">
    <citation type="submission" date="2017-12" db="EMBL/GenBank/DDBJ databases">
        <title>Corynebacterium mastitidis 16-1433 Genome.</title>
        <authorList>
            <person name="Gulvik C.A."/>
        </authorList>
    </citation>
    <scope>NUCLEOTIDE SEQUENCE [LARGE SCALE GENOMIC DNA]</scope>
    <source>
        <strain evidence="2 3">16-1433</strain>
    </source>
</reference>
<evidence type="ECO:0000313" key="3">
    <source>
        <dbReference type="Proteomes" id="UP000233249"/>
    </source>
</evidence>
<evidence type="ECO:0000313" key="2">
    <source>
        <dbReference type="EMBL" id="PKF68810.1"/>
    </source>
</evidence>
<proteinExistence type="predicted"/>
<comment type="caution">
    <text evidence="2">The sequence shown here is derived from an EMBL/GenBank/DDBJ whole genome shotgun (WGS) entry which is preliminary data.</text>
</comment>
<accession>A0A2N0X7X7</accession>
<dbReference type="EMBL" id="PJAF01000011">
    <property type="protein sequence ID" value="PKF68810.1"/>
    <property type="molecule type" value="Genomic_DNA"/>
</dbReference>
<organism evidence="2 3">
    <name type="scientific">Corynebacterium mastitidis</name>
    <dbReference type="NCBI Taxonomy" id="161890"/>
    <lineage>
        <taxon>Bacteria</taxon>
        <taxon>Bacillati</taxon>
        <taxon>Actinomycetota</taxon>
        <taxon>Actinomycetes</taxon>
        <taxon>Mycobacteriales</taxon>
        <taxon>Corynebacteriaceae</taxon>
        <taxon>Corynebacterium</taxon>
    </lineage>
</organism>
<keyword evidence="1" id="KW-1133">Transmembrane helix</keyword>
<dbReference type="RefSeq" id="WP_101173445.1">
    <property type="nucleotide sequence ID" value="NZ_JAKRKB010000003.1"/>
</dbReference>
<name>A0A2N0X7X7_9CORY</name>
<keyword evidence="1" id="KW-0472">Membrane</keyword>
<keyword evidence="1" id="KW-0812">Transmembrane</keyword>
<evidence type="ECO:0000256" key="1">
    <source>
        <dbReference type="SAM" id="Phobius"/>
    </source>
</evidence>
<gene>
    <name evidence="2" type="ORF">CXB45_04825</name>
</gene>
<dbReference type="STRING" id="1121365.GCA_000375365_01168"/>
<sequence length="65" mass="7468">MKRFDVEPGRMVAFSLIFSAIVIWQFHLGWAWWLPVLAGNAAVFYAGNVVYVAANRRIQRLTRGE</sequence>
<feature type="transmembrane region" description="Helical" evidence="1">
    <location>
        <begin position="12"/>
        <end position="30"/>
    </location>
</feature>
<dbReference type="Proteomes" id="UP000233249">
    <property type="component" value="Unassembled WGS sequence"/>
</dbReference>
<dbReference type="OrthoDB" id="4412251at2"/>
<feature type="transmembrane region" description="Helical" evidence="1">
    <location>
        <begin position="36"/>
        <end position="54"/>
    </location>
</feature>
<dbReference type="AlphaFoldDB" id="A0A2N0X7X7"/>